<dbReference type="HAMAP" id="MF_02065">
    <property type="entry name" value="MltG"/>
    <property type="match status" value="1"/>
</dbReference>
<dbReference type="PANTHER" id="PTHR30518:SF2">
    <property type="entry name" value="ENDOLYTIC MUREIN TRANSGLYCOSYLASE"/>
    <property type="match status" value="1"/>
</dbReference>
<keyword evidence="1 7" id="KW-1003">Cell membrane</keyword>
<dbReference type="Gene3D" id="3.30.1490.480">
    <property type="entry name" value="Endolytic murein transglycosylase"/>
    <property type="match status" value="1"/>
</dbReference>
<evidence type="ECO:0000256" key="4">
    <source>
        <dbReference type="ARBA" id="ARBA00023136"/>
    </source>
</evidence>
<dbReference type="GO" id="GO:0008932">
    <property type="term" value="F:lytic endotransglycosylase activity"/>
    <property type="evidence" value="ECO:0007669"/>
    <property type="project" value="UniProtKB-UniRule"/>
</dbReference>
<dbReference type="GO" id="GO:0071555">
    <property type="term" value="P:cell wall organization"/>
    <property type="evidence" value="ECO:0007669"/>
    <property type="project" value="UniProtKB-KW"/>
</dbReference>
<dbReference type="InterPro" id="IPR003770">
    <property type="entry name" value="MLTG-like"/>
</dbReference>
<keyword evidence="2 7" id="KW-0812">Transmembrane</keyword>
<evidence type="ECO:0000313" key="8">
    <source>
        <dbReference type="EMBL" id="GGA85611.1"/>
    </source>
</evidence>
<keyword evidence="9" id="KW-1185">Reference proteome</keyword>
<dbReference type="AlphaFoldDB" id="A0A8J2U826"/>
<comment type="similarity">
    <text evidence="7">Belongs to the transglycosylase MltG family.</text>
</comment>
<dbReference type="Pfam" id="PF02618">
    <property type="entry name" value="YceG"/>
    <property type="match status" value="1"/>
</dbReference>
<protein>
    <recommendedName>
        <fullName evidence="7">Endolytic murein transglycosylase</fullName>
        <ecNumber evidence="7">4.2.2.29</ecNumber>
    </recommendedName>
    <alternativeName>
        <fullName evidence="7">Peptidoglycan lytic transglycosylase</fullName>
    </alternativeName>
    <alternativeName>
        <fullName evidence="7">Peptidoglycan polymerization terminase</fullName>
    </alternativeName>
</protein>
<reference evidence="8" key="2">
    <citation type="submission" date="2020-09" db="EMBL/GenBank/DDBJ databases">
        <authorList>
            <person name="Sun Q."/>
            <person name="Zhou Y."/>
        </authorList>
    </citation>
    <scope>NUCLEOTIDE SEQUENCE</scope>
    <source>
        <strain evidence="8">CGMCC 1.15448</strain>
    </source>
</reference>
<evidence type="ECO:0000256" key="6">
    <source>
        <dbReference type="ARBA" id="ARBA00023316"/>
    </source>
</evidence>
<keyword evidence="4 7" id="KW-0472">Membrane</keyword>
<gene>
    <name evidence="7" type="primary">mltG</name>
    <name evidence="8" type="ORF">GCM10011511_05790</name>
</gene>
<keyword evidence="5 7" id="KW-0456">Lyase</keyword>
<feature type="site" description="Important for catalytic activity" evidence="7">
    <location>
        <position position="213"/>
    </location>
</feature>
<proteinExistence type="inferred from homology"/>
<dbReference type="Gene3D" id="3.30.160.60">
    <property type="entry name" value="Classic Zinc Finger"/>
    <property type="match status" value="1"/>
</dbReference>
<dbReference type="PANTHER" id="PTHR30518">
    <property type="entry name" value="ENDOLYTIC MUREIN TRANSGLYCOSYLASE"/>
    <property type="match status" value="1"/>
</dbReference>
<dbReference type="CDD" id="cd08010">
    <property type="entry name" value="MltG_like"/>
    <property type="match status" value="1"/>
</dbReference>
<reference evidence="8" key="1">
    <citation type="journal article" date="2014" name="Int. J. Syst. Evol. Microbiol.">
        <title>Complete genome sequence of Corynebacterium casei LMG S-19264T (=DSM 44701T), isolated from a smear-ripened cheese.</title>
        <authorList>
            <consortium name="US DOE Joint Genome Institute (JGI-PGF)"/>
            <person name="Walter F."/>
            <person name="Albersmeier A."/>
            <person name="Kalinowski J."/>
            <person name="Ruckert C."/>
        </authorList>
    </citation>
    <scope>NUCLEOTIDE SEQUENCE</scope>
    <source>
        <strain evidence="8">CGMCC 1.15448</strain>
    </source>
</reference>
<organism evidence="8 9">
    <name type="scientific">Puia dinghuensis</name>
    <dbReference type="NCBI Taxonomy" id="1792502"/>
    <lineage>
        <taxon>Bacteria</taxon>
        <taxon>Pseudomonadati</taxon>
        <taxon>Bacteroidota</taxon>
        <taxon>Chitinophagia</taxon>
        <taxon>Chitinophagales</taxon>
        <taxon>Chitinophagaceae</taxon>
        <taxon>Puia</taxon>
    </lineage>
</organism>
<dbReference type="EMBL" id="BMJC01000001">
    <property type="protein sequence ID" value="GGA85611.1"/>
    <property type="molecule type" value="Genomic_DNA"/>
</dbReference>
<comment type="function">
    <text evidence="7">Functions as a peptidoglycan terminase that cleaves nascent peptidoglycan strands endolytically to terminate their elongation.</text>
</comment>
<dbReference type="EC" id="4.2.2.29" evidence="7"/>
<sequence length="346" mass="38792">MKKFILGFVLILLVVGVFAGWRLFGSATAFSGENYYLYIHNGMTYEQVLDTLKEENVLKSPAFFNFLAARMDYPQNVRAGKYEIKRGMSLLAILRMLHNGRQVPVKIVITKFRTLEGLASAIGKKLECDSADLGSYLHNNDSLQAFGLDSNTVMAMVVPNTYTYFWNTAPSGVFRKMYTAYKAWWTPDRIEAAKARGLTPVTATILASIVEEETTVEADKGKIASVYLNRMAKGIRLSADPTIKYALRDFDLRRIYDKYLLVESPYNTYQHEGLPPGPICTPSEATLKDVLASPATDYLYFVAKPDFSGYSNFAATYKEHLAYAKAYRDALDKQQAIKAGADSLKK</sequence>
<dbReference type="Proteomes" id="UP000607559">
    <property type="component" value="Unassembled WGS sequence"/>
</dbReference>
<dbReference type="GO" id="GO:0005886">
    <property type="term" value="C:plasma membrane"/>
    <property type="evidence" value="ECO:0007669"/>
    <property type="project" value="UniProtKB-UniRule"/>
</dbReference>
<evidence type="ECO:0000256" key="2">
    <source>
        <dbReference type="ARBA" id="ARBA00022692"/>
    </source>
</evidence>
<accession>A0A8J2U826</accession>
<comment type="catalytic activity">
    <reaction evidence="7">
        <text>a peptidoglycan chain = a peptidoglycan chain with N-acetyl-1,6-anhydromuramyl-[peptide] at the reducing end + a peptidoglycan chain with N-acetylglucosamine at the non-reducing end.</text>
        <dbReference type="EC" id="4.2.2.29"/>
    </reaction>
</comment>
<name>A0A8J2U826_9BACT</name>
<dbReference type="GO" id="GO:0009252">
    <property type="term" value="P:peptidoglycan biosynthetic process"/>
    <property type="evidence" value="ECO:0007669"/>
    <property type="project" value="UniProtKB-UniRule"/>
</dbReference>
<evidence type="ECO:0000256" key="1">
    <source>
        <dbReference type="ARBA" id="ARBA00022475"/>
    </source>
</evidence>
<keyword evidence="6 7" id="KW-0961">Cell wall biogenesis/degradation</keyword>
<evidence type="ECO:0000256" key="5">
    <source>
        <dbReference type="ARBA" id="ARBA00023239"/>
    </source>
</evidence>
<comment type="caution">
    <text evidence="8">The sequence shown here is derived from an EMBL/GenBank/DDBJ whole genome shotgun (WGS) entry which is preliminary data.</text>
</comment>
<evidence type="ECO:0000313" key="9">
    <source>
        <dbReference type="Proteomes" id="UP000607559"/>
    </source>
</evidence>
<dbReference type="NCBIfam" id="TIGR00247">
    <property type="entry name" value="endolytic transglycosylase MltG"/>
    <property type="match status" value="1"/>
</dbReference>
<keyword evidence="3 7" id="KW-1133">Transmembrane helix</keyword>
<evidence type="ECO:0000256" key="3">
    <source>
        <dbReference type="ARBA" id="ARBA00022989"/>
    </source>
</evidence>
<evidence type="ECO:0000256" key="7">
    <source>
        <dbReference type="HAMAP-Rule" id="MF_02065"/>
    </source>
</evidence>
<dbReference type="RefSeq" id="WP_188928366.1">
    <property type="nucleotide sequence ID" value="NZ_BMJC01000001.1"/>
</dbReference>